<evidence type="ECO:0000256" key="14">
    <source>
        <dbReference type="PROSITE-ProRule" id="PRU10141"/>
    </source>
</evidence>
<evidence type="ECO:0000256" key="3">
    <source>
        <dbReference type="ARBA" id="ARBA00022679"/>
    </source>
</evidence>
<dbReference type="Gene3D" id="3.30.200.20">
    <property type="entry name" value="Phosphorylase Kinase, domain 1"/>
    <property type="match status" value="1"/>
</dbReference>
<comment type="catalytic activity">
    <reaction evidence="9 16">
        <text>L-threonyl-[protein] + ATP = O-phospho-L-threonyl-[protein] + ADP + H(+)</text>
        <dbReference type="Rhea" id="RHEA:46608"/>
        <dbReference type="Rhea" id="RHEA-COMP:11060"/>
        <dbReference type="Rhea" id="RHEA-COMP:11605"/>
        <dbReference type="ChEBI" id="CHEBI:15378"/>
        <dbReference type="ChEBI" id="CHEBI:30013"/>
        <dbReference type="ChEBI" id="CHEBI:30616"/>
        <dbReference type="ChEBI" id="CHEBI:61977"/>
        <dbReference type="ChEBI" id="CHEBI:456216"/>
        <dbReference type="EC" id="2.7.11.1"/>
    </reaction>
</comment>
<dbReference type="Gene3D" id="1.10.510.10">
    <property type="entry name" value="Transferase(Phosphotransferase) domain 1"/>
    <property type="match status" value="1"/>
</dbReference>
<dbReference type="GO" id="GO:0032506">
    <property type="term" value="P:cytokinetic process"/>
    <property type="evidence" value="ECO:0007669"/>
    <property type="project" value="UniProtKB-ARBA"/>
</dbReference>
<evidence type="ECO:0000256" key="9">
    <source>
        <dbReference type="ARBA" id="ARBA00047899"/>
    </source>
</evidence>
<feature type="binding site" evidence="12 14">
    <location>
        <position position="63"/>
    </location>
    <ligand>
        <name>ATP</name>
        <dbReference type="ChEBI" id="CHEBI:30616"/>
    </ligand>
</feature>
<dbReference type="SMART" id="SM00220">
    <property type="entry name" value="S_TKc"/>
    <property type="match status" value="1"/>
</dbReference>
<evidence type="ECO:0000256" key="10">
    <source>
        <dbReference type="ARBA" id="ARBA00048679"/>
    </source>
</evidence>
<evidence type="ECO:0000313" key="19">
    <source>
        <dbReference type="Proteomes" id="UP000267096"/>
    </source>
</evidence>
<evidence type="ECO:0000313" key="18">
    <source>
        <dbReference type="EMBL" id="VDK45902.1"/>
    </source>
</evidence>
<dbReference type="Proteomes" id="UP000267096">
    <property type="component" value="Unassembled WGS sequence"/>
</dbReference>
<dbReference type="PROSITE" id="PS50011">
    <property type="entry name" value="PROTEIN_KINASE_DOM"/>
    <property type="match status" value="1"/>
</dbReference>
<evidence type="ECO:0000256" key="7">
    <source>
        <dbReference type="ARBA" id="ARBA00022853"/>
    </source>
</evidence>
<keyword evidence="4 12" id="KW-0547">Nucleotide-binding</keyword>
<reference evidence="18 19" key="2">
    <citation type="submission" date="2018-11" db="EMBL/GenBank/DDBJ databases">
        <authorList>
            <consortium name="Pathogen Informatics"/>
        </authorList>
    </citation>
    <scope>NUCLEOTIDE SEQUENCE [LARGE SCALE GENOMIC DNA]</scope>
</reference>
<dbReference type="PIRSF" id="PIRSF000654">
    <property type="entry name" value="Integrin-linked_kinase"/>
    <property type="match status" value="1"/>
</dbReference>
<dbReference type="PROSITE" id="PS00108">
    <property type="entry name" value="PROTEIN_KINASE_ST"/>
    <property type="match status" value="1"/>
</dbReference>
<proteinExistence type="inferred from homology"/>
<dbReference type="GO" id="GO:0051321">
    <property type="term" value="P:meiotic cell cycle"/>
    <property type="evidence" value="ECO:0007669"/>
    <property type="project" value="UniProtKB-KW"/>
</dbReference>
<dbReference type="GO" id="GO:0000070">
    <property type="term" value="P:mitotic sister chromatid segregation"/>
    <property type="evidence" value="ECO:0007669"/>
    <property type="project" value="UniProtKB-ARBA"/>
</dbReference>
<keyword evidence="19" id="KW-1185">Reference proteome</keyword>
<evidence type="ECO:0000256" key="12">
    <source>
        <dbReference type="PIRSR" id="PIRSR630616-2"/>
    </source>
</evidence>
<keyword evidence="3 16" id="KW-0808">Transferase</keyword>
<comment type="subcellular location">
    <subcellularLocation>
        <location evidence="1">Midbody</location>
    </subcellularLocation>
</comment>
<keyword evidence="8" id="KW-0469">Meiosis</keyword>
<feature type="binding site" evidence="12">
    <location>
        <position position="175"/>
    </location>
    <ligand>
        <name>ATP</name>
        <dbReference type="ChEBI" id="CHEBI:30616"/>
    </ligand>
</feature>
<dbReference type="InterPro" id="IPR017441">
    <property type="entry name" value="Protein_kinase_ATP_BS"/>
</dbReference>
<dbReference type="WBParaSite" id="ASIM_0001235901-mRNA-1">
    <property type="protein sequence ID" value="ASIM_0001235901-mRNA-1"/>
    <property type="gene ID" value="ASIM_0001235901"/>
</dbReference>
<dbReference type="InterPro" id="IPR000719">
    <property type="entry name" value="Prot_kinase_dom"/>
</dbReference>
<feature type="binding site" evidence="12">
    <location>
        <begin position="161"/>
        <end position="162"/>
    </location>
    <ligand>
        <name>ATP</name>
        <dbReference type="ChEBI" id="CHEBI:30616"/>
    </ligand>
</feature>
<feature type="binding site" evidence="12">
    <location>
        <begin position="112"/>
        <end position="114"/>
    </location>
    <ligand>
        <name>ATP</name>
        <dbReference type="ChEBI" id="CHEBI:30616"/>
    </ligand>
</feature>
<dbReference type="InterPro" id="IPR011009">
    <property type="entry name" value="Kinase-like_dom_sf"/>
</dbReference>
<sequence>MCTLENASENHLILRRISELMEELGTKEWTLDDFEVGRPLGKGKFGNVYLAREIASKFVVAIKVLYKEQLAKNGVQQQLRREIEIQYHLRHPNILRLFGYFHDSARVYLILEFASRGCLYSELQKCKRFEPKRAAAYICQLASAIEYCHQKKVMHRDIKPENVLISGRGDLKIADFGWSVHGPSSKRDTVCGTLDYLSPEMVMHKKHDASVDNWSLGVMLYEFLVGRPPFEAKEQHETFAKIMNCYITYPPAVAVPDGAKDLIAKLVRKEASERLSLVDVLIHPWVTEILSTQRHADGDRQD</sequence>
<evidence type="ECO:0000256" key="5">
    <source>
        <dbReference type="ARBA" id="ARBA00022777"/>
    </source>
</evidence>
<dbReference type="GO" id="GO:0006325">
    <property type="term" value="P:chromatin organization"/>
    <property type="evidence" value="ECO:0007669"/>
    <property type="project" value="UniProtKB-KW"/>
</dbReference>
<comment type="similarity">
    <text evidence="16">Belongs to the protein kinase superfamily. Ser/Thr protein kinase family. Aurora subfamily.</text>
</comment>
<dbReference type="OrthoDB" id="377346at2759"/>
<keyword evidence="6 12" id="KW-0067">ATP-binding</keyword>
<evidence type="ECO:0000256" key="6">
    <source>
        <dbReference type="ARBA" id="ARBA00022840"/>
    </source>
</evidence>
<dbReference type="GO" id="GO:0005524">
    <property type="term" value="F:ATP binding"/>
    <property type="evidence" value="ECO:0007669"/>
    <property type="project" value="UniProtKB-UniRule"/>
</dbReference>
<dbReference type="GO" id="GO:0030261">
    <property type="term" value="P:chromosome condensation"/>
    <property type="evidence" value="ECO:0007669"/>
    <property type="project" value="UniProtKB-ARBA"/>
</dbReference>
<evidence type="ECO:0000256" key="8">
    <source>
        <dbReference type="ARBA" id="ARBA00023254"/>
    </source>
</evidence>
<dbReference type="FunFam" id="1.10.510.10:FF:000235">
    <property type="entry name" value="Serine/threonine-protein kinase ark1"/>
    <property type="match status" value="1"/>
</dbReference>
<dbReference type="FunFam" id="3.30.200.20:FF:000042">
    <property type="entry name" value="Aurora kinase A"/>
    <property type="match status" value="1"/>
</dbReference>
<feature type="binding site" evidence="12">
    <location>
        <position position="44"/>
    </location>
    <ligand>
        <name>ATP</name>
        <dbReference type="ChEBI" id="CHEBI:30616"/>
    </ligand>
</feature>
<evidence type="ECO:0000313" key="20">
    <source>
        <dbReference type="WBParaSite" id="ASIM_0001235901-mRNA-1"/>
    </source>
</evidence>
<dbReference type="PROSITE" id="PS00107">
    <property type="entry name" value="PROTEIN_KINASE_ATP"/>
    <property type="match status" value="1"/>
</dbReference>
<evidence type="ECO:0000256" key="16">
    <source>
        <dbReference type="RuleBase" id="RU367134"/>
    </source>
</evidence>
<accession>A0A0M3JVU3</accession>
<protein>
    <recommendedName>
        <fullName evidence="16">Aurora kinase</fullName>
        <ecNumber evidence="16">2.7.11.1</ecNumber>
    </recommendedName>
</protein>
<dbReference type="InterPro" id="IPR030616">
    <property type="entry name" value="Aur-like"/>
</dbReference>
<dbReference type="EMBL" id="UYRR01031105">
    <property type="protein sequence ID" value="VDK45902.1"/>
    <property type="molecule type" value="Genomic_DNA"/>
</dbReference>
<reference evidence="20" key="1">
    <citation type="submission" date="2016-03" db="UniProtKB">
        <authorList>
            <consortium name="WormBaseParasite"/>
        </authorList>
    </citation>
    <scope>IDENTIFICATION</scope>
</reference>
<evidence type="ECO:0000256" key="4">
    <source>
        <dbReference type="ARBA" id="ARBA00022741"/>
    </source>
</evidence>
<feature type="cross-link" description="Glycyl lysine isopeptide (Lys-Gly) (interchain with G-Cter in SUMO2)" evidence="13">
    <location>
        <position position="159"/>
    </location>
</feature>
<dbReference type="PANTHER" id="PTHR24350">
    <property type="entry name" value="SERINE/THREONINE-PROTEIN KINASE IAL-RELATED"/>
    <property type="match status" value="1"/>
</dbReference>
<keyword evidence="2 15" id="KW-0723">Serine/threonine-protein kinase</keyword>
<keyword evidence="7" id="KW-0156">Chromatin regulator</keyword>
<dbReference type="EC" id="2.7.11.1" evidence="16"/>
<organism evidence="20">
    <name type="scientific">Anisakis simplex</name>
    <name type="common">Herring worm</name>
    <dbReference type="NCBI Taxonomy" id="6269"/>
    <lineage>
        <taxon>Eukaryota</taxon>
        <taxon>Metazoa</taxon>
        <taxon>Ecdysozoa</taxon>
        <taxon>Nematoda</taxon>
        <taxon>Chromadorea</taxon>
        <taxon>Rhabditida</taxon>
        <taxon>Spirurina</taxon>
        <taxon>Ascaridomorpha</taxon>
        <taxon>Ascaridoidea</taxon>
        <taxon>Anisakidae</taxon>
        <taxon>Anisakis</taxon>
        <taxon>Anisakis simplex complex</taxon>
    </lineage>
</organism>
<evidence type="ECO:0000256" key="1">
    <source>
        <dbReference type="ARBA" id="ARBA00004214"/>
    </source>
</evidence>
<evidence type="ECO:0000256" key="11">
    <source>
        <dbReference type="PIRSR" id="PIRSR630616-1"/>
    </source>
</evidence>
<evidence type="ECO:0000256" key="2">
    <source>
        <dbReference type="ARBA" id="ARBA00022527"/>
    </source>
</evidence>
<dbReference type="InterPro" id="IPR008271">
    <property type="entry name" value="Ser/Thr_kinase_AS"/>
</dbReference>
<evidence type="ECO:0000256" key="13">
    <source>
        <dbReference type="PIRSR" id="PIRSR630616-3"/>
    </source>
</evidence>
<feature type="active site" description="Proton acceptor" evidence="11">
    <location>
        <position position="157"/>
    </location>
</feature>
<dbReference type="AlphaFoldDB" id="A0A0M3JVU3"/>
<dbReference type="Pfam" id="PF00069">
    <property type="entry name" value="Pkinase"/>
    <property type="match status" value="1"/>
</dbReference>
<evidence type="ECO:0000256" key="15">
    <source>
        <dbReference type="RuleBase" id="RU000304"/>
    </source>
</evidence>
<dbReference type="GO" id="GO:0004674">
    <property type="term" value="F:protein serine/threonine kinase activity"/>
    <property type="evidence" value="ECO:0007669"/>
    <property type="project" value="UniProtKB-KW"/>
</dbReference>
<gene>
    <name evidence="18" type="ORF">ASIM_LOCUS11825</name>
</gene>
<keyword evidence="5 16" id="KW-0418">Kinase</keyword>
<dbReference type="SUPFAM" id="SSF56112">
    <property type="entry name" value="Protein kinase-like (PK-like)"/>
    <property type="match status" value="1"/>
</dbReference>
<evidence type="ECO:0000259" key="17">
    <source>
        <dbReference type="PROSITE" id="PS50011"/>
    </source>
</evidence>
<dbReference type="GO" id="GO:0030496">
    <property type="term" value="C:midbody"/>
    <property type="evidence" value="ECO:0007669"/>
    <property type="project" value="UniProtKB-SubCell"/>
</dbReference>
<name>A0A0M3JVU3_ANISI</name>
<comment type="catalytic activity">
    <reaction evidence="10 16">
        <text>L-seryl-[protein] + ATP = O-phospho-L-seryl-[protein] + ADP + H(+)</text>
        <dbReference type="Rhea" id="RHEA:17989"/>
        <dbReference type="Rhea" id="RHEA-COMP:9863"/>
        <dbReference type="Rhea" id="RHEA-COMP:11604"/>
        <dbReference type="ChEBI" id="CHEBI:15378"/>
        <dbReference type="ChEBI" id="CHEBI:29999"/>
        <dbReference type="ChEBI" id="CHEBI:30616"/>
        <dbReference type="ChEBI" id="CHEBI:83421"/>
        <dbReference type="ChEBI" id="CHEBI:456216"/>
        <dbReference type="EC" id="2.7.11.1"/>
    </reaction>
</comment>
<dbReference type="CDD" id="cd14007">
    <property type="entry name" value="STKc_Aurora"/>
    <property type="match status" value="1"/>
</dbReference>
<feature type="domain" description="Protein kinase" evidence="17">
    <location>
        <begin position="34"/>
        <end position="286"/>
    </location>
</feature>